<proteinExistence type="inferred from homology"/>
<dbReference type="Pfam" id="PF00120">
    <property type="entry name" value="Gln-synt_C"/>
    <property type="match status" value="1"/>
</dbReference>
<feature type="non-terminal residue" evidence="3">
    <location>
        <position position="1"/>
    </location>
</feature>
<dbReference type="Gene3D" id="3.30.590.10">
    <property type="entry name" value="Glutamine synthetase/guanido kinase, catalytic domain"/>
    <property type="match status" value="1"/>
</dbReference>
<name>A0ABX1JNJ3_9MICC</name>
<comment type="similarity">
    <text evidence="1">Belongs to the glutamine synthetase family.</text>
</comment>
<evidence type="ECO:0000313" key="3">
    <source>
        <dbReference type="EMBL" id="NKX50175.1"/>
    </source>
</evidence>
<dbReference type="Proteomes" id="UP000523795">
    <property type="component" value="Unassembled WGS sequence"/>
</dbReference>
<sequence length="58" mass="6777">PLPASLHDAVLKMEESDFVADVLGEQVFEIFLRNKRAEWNEYRLQVTPHELKRNIGIL</sequence>
<dbReference type="InterPro" id="IPR008146">
    <property type="entry name" value="Gln_synth_cat_dom"/>
</dbReference>
<evidence type="ECO:0000313" key="4">
    <source>
        <dbReference type="Proteomes" id="UP000523795"/>
    </source>
</evidence>
<feature type="domain" description="GS catalytic" evidence="2">
    <location>
        <begin position="2"/>
        <end position="53"/>
    </location>
</feature>
<protein>
    <submittedName>
        <fullName evidence="3">Glutamine synthetase</fullName>
    </submittedName>
</protein>
<organism evidence="3 4">
    <name type="scientific">Arthrobacter deserti</name>
    <dbReference type="NCBI Taxonomy" id="1742687"/>
    <lineage>
        <taxon>Bacteria</taxon>
        <taxon>Bacillati</taxon>
        <taxon>Actinomycetota</taxon>
        <taxon>Actinomycetes</taxon>
        <taxon>Micrococcales</taxon>
        <taxon>Micrococcaceae</taxon>
        <taxon>Arthrobacter</taxon>
    </lineage>
</organism>
<keyword evidence="4" id="KW-1185">Reference proteome</keyword>
<gene>
    <name evidence="3" type="ORF">HER39_06245</name>
</gene>
<evidence type="ECO:0000256" key="1">
    <source>
        <dbReference type="RuleBase" id="RU000384"/>
    </source>
</evidence>
<comment type="caution">
    <text evidence="3">The sequence shown here is derived from an EMBL/GenBank/DDBJ whole genome shotgun (WGS) entry which is preliminary data.</text>
</comment>
<accession>A0ABX1JNJ3</accession>
<reference evidence="3 4" key="1">
    <citation type="submission" date="2020-04" db="EMBL/GenBank/DDBJ databases">
        <authorList>
            <person name="Liu S."/>
        </authorList>
    </citation>
    <scope>NUCLEOTIDE SEQUENCE [LARGE SCALE GENOMIC DNA]</scope>
    <source>
        <strain evidence="3 4">CGMCC 1.15091</strain>
    </source>
</reference>
<dbReference type="InterPro" id="IPR014746">
    <property type="entry name" value="Gln_synth/guanido_kin_cat_dom"/>
</dbReference>
<evidence type="ECO:0000259" key="2">
    <source>
        <dbReference type="Pfam" id="PF00120"/>
    </source>
</evidence>
<dbReference type="EMBL" id="JAAZSR010000068">
    <property type="protein sequence ID" value="NKX50175.1"/>
    <property type="molecule type" value="Genomic_DNA"/>
</dbReference>
<dbReference type="SUPFAM" id="SSF55931">
    <property type="entry name" value="Glutamine synthetase/guanido kinase"/>
    <property type="match status" value="1"/>
</dbReference>